<dbReference type="OrthoDB" id="294853at2759"/>
<dbReference type="SUPFAM" id="SSF48371">
    <property type="entry name" value="ARM repeat"/>
    <property type="match status" value="2"/>
</dbReference>
<evidence type="ECO:0008006" key="8">
    <source>
        <dbReference type="Google" id="ProtNLM"/>
    </source>
</evidence>
<dbReference type="FunCoup" id="A0A1Z5T5C2">
    <property type="interactions" value="1343"/>
</dbReference>
<feature type="region of interest" description="Disordered" evidence="3">
    <location>
        <begin position="596"/>
        <end position="621"/>
    </location>
</feature>
<reference evidence="6 7" key="1">
    <citation type="submission" date="2017-01" db="EMBL/GenBank/DDBJ databases">
        <title>The recent genome duplication of the halophilic yeast Hortaea werneckii: insights from long-read sequencing.</title>
        <authorList>
            <person name="Sinha S."/>
            <person name="Flibotte S."/>
            <person name="Neira M."/>
            <person name="Lenassi M."/>
            <person name="Gostincar C."/>
            <person name="Stajich J.E."/>
            <person name="Nislow C.E."/>
        </authorList>
    </citation>
    <scope>NUCLEOTIDE SEQUENCE [LARGE SCALE GENOMIC DNA]</scope>
    <source>
        <strain evidence="6 7">EXF-2000</strain>
    </source>
</reference>
<dbReference type="InterPro" id="IPR016024">
    <property type="entry name" value="ARM-type_fold"/>
</dbReference>
<keyword evidence="7" id="KW-1185">Reference proteome</keyword>
<dbReference type="InterPro" id="IPR032629">
    <property type="entry name" value="DCB_dom"/>
</dbReference>
<dbReference type="STRING" id="1157616.A0A1Z5T5C2"/>
<dbReference type="InterPro" id="IPR032691">
    <property type="entry name" value="Mon2/Sec7/BIG1-like_HUS"/>
</dbReference>
<dbReference type="Pfam" id="PF12783">
    <property type="entry name" value="Sec7-like_HUS"/>
    <property type="match status" value="1"/>
</dbReference>
<accession>A0A1Z5T5C2</accession>
<proteinExistence type="predicted"/>
<organism evidence="6 7">
    <name type="scientific">Hortaea werneckii EXF-2000</name>
    <dbReference type="NCBI Taxonomy" id="1157616"/>
    <lineage>
        <taxon>Eukaryota</taxon>
        <taxon>Fungi</taxon>
        <taxon>Dikarya</taxon>
        <taxon>Ascomycota</taxon>
        <taxon>Pezizomycotina</taxon>
        <taxon>Dothideomycetes</taxon>
        <taxon>Dothideomycetidae</taxon>
        <taxon>Mycosphaerellales</taxon>
        <taxon>Teratosphaeriaceae</taxon>
        <taxon>Hortaea</taxon>
    </lineage>
</organism>
<keyword evidence="1" id="KW-0813">Transport</keyword>
<dbReference type="Proteomes" id="UP000194280">
    <property type="component" value="Unassembled WGS sequence"/>
</dbReference>
<feature type="domain" description="Mon2/Sec7/BIG1-like HUS" evidence="4">
    <location>
        <begin position="200"/>
        <end position="352"/>
    </location>
</feature>
<evidence type="ECO:0000256" key="1">
    <source>
        <dbReference type="ARBA" id="ARBA00022448"/>
    </source>
</evidence>
<dbReference type="EMBL" id="MUNK01000119">
    <property type="protein sequence ID" value="OTA31210.1"/>
    <property type="molecule type" value="Genomic_DNA"/>
</dbReference>
<dbReference type="GO" id="GO:0005794">
    <property type="term" value="C:Golgi apparatus"/>
    <property type="evidence" value="ECO:0007669"/>
    <property type="project" value="UniProtKB-ARBA"/>
</dbReference>
<feature type="compositionally biased region" description="Polar residues" evidence="3">
    <location>
        <begin position="607"/>
        <end position="621"/>
    </location>
</feature>
<keyword evidence="2" id="KW-0653">Protein transport</keyword>
<protein>
    <recommendedName>
        <fullName evidence="8">Protein MON2 homolog</fullName>
    </recommendedName>
</protein>
<evidence type="ECO:0000259" key="5">
    <source>
        <dbReference type="Pfam" id="PF16213"/>
    </source>
</evidence>
<evidence type="ECO:0000256" key="3">
    <source>
        <dbReference type="SAM" id="MobiDB-lite"/>
    </source>
</evidence>
<evidence type="ECO:0000313" key="7">
    <source>
        <dbReference type="Proteomes" id="UP000194280"/>
    </source>
</evidence>
<evidence type="ECO:0000313" key="6">
    <source>
        <dbReference type="EMBL" id="OTA31210.1"/>
    </source>
</evidence>
<dbReference type="InParanoid" id="A0A1Z5T5C2"/>
<evidence type="ECO:0000256" key="2">
    <source>
        <dbReference type="ARBA" id="ARBA00022927"/>
    </source>
</evidence>
<dbReference type="VEuPathDB" id="FungiDB:BTJ68_08955"/>
<name>A0A1Z5T5C2_HORWE</name>
<comment type="caution">
    <text evidence="6">The sequence shown here is derived from an EMBL/GenBank/DDBJ whole genome shotgun (WGS) entry which is preliminary data.</text>
</comment>
<feature type="compositionally biased region" description="Low complexity" evidence="3">
    <location>
        <begin position="491"/>
        <end position="507"/>
    </location>
</feature>
<gene>
    <name evidence="6" type="ORF">BTJ68_08955</name>
</gene>
<feature type="region of interest" description="Disordered" evidence="3">
    <location>
        <begin position="476"/>
        <end position="507"/>
    </location>
</feature>
<dbReference type="Pfam" id="PF16213">
    <property type="entry name" value="DCB"/>
    <property type="match status" value="1"/>
</dbReference>
<feature type="domain" description="Mon2/Sec7/BIG1-like dimerisation and cyclophilin-binding" evidence="5">
    <location>
        <begin position="4"/>
        <end position="175"/>
    </location>
</feature>
<evidence type="ECO:0000259" key="4">
    <source>
        <dbReference type="Pfam" id="PF12783"/>
    </source>
</evidence>
<dbReference type="GO" id="GO:0015031">
    <property type="term" value="P:protein transport"/>
    <property type="evidence" value="ECO:0007669"/>
    <property type="project" value="UniProtKB-KW"/>
</dbReference>
<sequence length="1683" mass="182627">MTATLLSSELSTLISDSKRKNTDLRNAAERSLQELKALPATSEQQIAADLSRHPAFVDAFLIACETKNAKLAASGINCLQRLVICRGLPKVKLKEALDAFNASTALGLDVQLKVLQALPSLLQNYADDLKDDLLAGALQVCASLQSAKVQTISGVAAATLQQLVTAVFEKVSDEDKRAAQIPATHNVPGDGEPIMLRPAAFDAHRVFRDLALAAEERPTKFVQLSSLSPESSLELVYSCMTSNGRLFVSHPELLSTIRSNLLPLAIRALSEKHGFPMTVRCLRILNLILTRYFQRFSGECEVALGLLTHSLDADTSTPWKRAMSAEVTRNFFVTGALVIEAYAEFDQADGGKPVVQDLLATFVRLSSEKPAIIGLGQQSSIPIGPTPSGDGSDPAAMEAAGGVAGVISSALGVAEASVSGISSQWSLPKTSCLDQLDKAEGPTIPDTYIYTMVLDCLNSLSDSLARVVLPLTVREDRSDAVPSESHQADNQSQSSRRSRVQRSQSFRTRAVPANPLAIDDNNIAPKIRAVAGIIDRCWPAFLATASTFLNAALEEQYYRNLIKGFQRFTQVAGLLRLNTPRDALLTTLSKSAVPPHVLSAASGGGTKSPSTDSPRSFSNPRNLLSVDSLVSQATSLSGDRDRRSSIEPAHPMLTTRNLLCLRALLNLAIALGPTLGVAFTVVVDTLRQADLILSNGSAQQLVRQNLSGKGHDTAAAVQAFSAEVAAVENAVSRLLESTADYPSEAFVTVLEAFTRLLGAKPLGLPSSPTPTQASPPPTPTTSRRNFSGLPGISTFAEMQARDYKFVIPKLGNLAEMNIPRFVSNDAKESGWAHVVDELLQVAVSSSRPREARRAAGDVLCKAAAGVVLEVVEESDDVKGPIQRNGLGILLQVVDGIYSEDEELTATDLEIQALVLDALKAILERSGDSLVAGWDKTLAVIGSAFERTADAPTFRQGDTDTSVEWQYVTEDFVSLPIGRAAFSALQLVCSDFLSMLPTTVVPPLLELLHRFIGQPEDLNLALTSVTISWNVSNHLLSSNAGDDLDVLATELFESEEKEHRMRDMARESKAAQVILLLRHIRRAVSETQKEVRNASYQILCSIFKSHGSDFGQPTWDLMLRAVVFPVASEDVNKYRPGSEKIRSQSMAPDIDSSRTIIGGTADIVCQHIRIIEGLKTLPALWEIFLSTMERYLNCQNHSLNTAVYQAVSKIMSHVETWSSFWATPISRTVHVWLKCIPVQAEELSEARSNQDAYSAYLDTAVELYRLTKDNMSPSQSRDFIANVCECIRSSDGPQHGADVNMLSPVQGKALGFLKQMRLDVAGLPPRLITAAAELCLLYHNVANVNQIRQGPTFVAVSSEAVAWLQVLVNDHLAEPEVIEGGALHAAVRSLQQLVAAKYQLPIQHKGVPLWQQATSAALAVCPAVLRRTSVCEESTANGLWSLFASLAAGVVGCGGLENVKDESVLKADELFDVESFKTLRKLLIPQLGRIELNDGTRQIYCLAMFESSIIHRPEEGEVLDPVHSPLDKLSEIRRGRVKRVPYSQRERMSYLCFEELVALASRDDDSDEATKLAQAAAPLLILRLAIPIRAYIADQPLRGRRPQPLSELEELLFCFDKIKTLKLHPSALAHDPVARGKVGTYQHLHFLYPLLAEAVATAGDPWSGSEEVLMPLQSTLAAISVPVP</sequence>
<feature type="region of interest" description="Disordered" evidence="3">
    <location>
        <begin position="761"/>
        <end position="787"/>
    </location>
</feature>